<dbReference type="PANTHER" id="PTHR30469:SF15">
    <property type="entry name" value="HLYD FAMILY OF SECRETION PROTEINS"/>
    <property type="match status" value="1"/>
</dbReference>
<evidence type="ECO:0000313" key="6">
    <source>
        <dbReference type="EMBL" id="GED67235.1"/>
    </source>
</evidence>
<feature type="signal peptide" evidence="2">
    <location>
        <begin position="1"/>
        <end position="25"/>
    </location>
</feature>
<evidence type="ECO:0000256" key="2">
    <source>
        <dbReference type="SAM" id="SignalP"/>
    </source>
</evidence>
<keyword evidence="9" id="KW-1185">Reference proteome</keyword>
<dbReference type="Gene3D" id="2.40.50.100">
    <property type="match status" value="1"/>
</dbReference>
<dbReference type="InterPro" id="IPR058792">
    <property type="entry name" value="Beta-barrel_RND_2"/>
</dbReference>
<feature type="domain" description="CusB-like beta-barrel" evidence="4">
    <location>
        <begin position="261"/>
        <end position="327"/>
    </location>
</feature>
<feature type="domain" description="YbhG-like alpha-helical hairpin" evidence="3">
    <location>
        <begin position="94"/>
        <end position="224"/>
    </location>
</feature>
<dbReference type="Gene3D" id="1.10.287.470">
    <property type="entry name" value="Helix hairpin bin"/>
    <property type="match status" value="1"/>
</dbReference>
<dbReference type="PANTHER" id="PTHR30469">
    <property type="entry name" value="MULTIDRUG RESISTANCE PROTEIN MDTA"/>
    <property type="match status" value="1"/>
</dbReference>
<dbReference type="NCBIfam" id="TIGR01730">
    <property type="entry name" value="RND_mfp"/>
    <property type="match status" value="1"/>
</dbReference>
<gene>
    <name evidence="7" type="ORF">ADS79_22675</name>
    <name evidence="6" type="ORF">BRE01_09370</name>
</gene>
<evidence type="ECO:0000259" key="5">
    <source>
        <dbReference type="Pfam" id="PF25989"/>
    </source>
</evidence>
<organism evidence="7 8">
    <name type="scientific">Brevibacillus reuszeri</name>
    <dbReference type="NCBI Taxonomy" id="54915"/>
    <lineage>
        <taxon>Bacteria</taxon>
        <taxon>Bacillati</taxon>
        <taxon>Bacillota</taxon>
        <taxon>Bacilli</taxon>
        <taxon>Bacillales</taxon>
        <taxon>Paenibacillaceae</taxon>
        <taxon>Brevibacillus</taxon>
    </lineage>
</organism>
<feature type="domain" description="YknX-like C-terminal permuted SH3-like" evidence="5">
    <location>
        <begin position="338"/>
        <end position="404"/>
    </location>
</feature>
<dbReference type="PATRIC" id="fig|54915.3.peg.3666"/>
<evidence type="ECO:0000259" key="3">
    <source>
        <dbReference type="Pfam" id="PF25881"/>
    </source>
</evidence>
<dbReference type="EMBL" id="BJON01000003">
    <property type="protein sequence ID" value="GED67235.1"/>
    <property type="molecule type" value="Genomic_DNA"/>
</dbReference>
<dbReference type="RefSeq" id="WP_049740612.1">
    <property type="nucleotide sequence ID" value="NZ_BJON01000003.1"/>
</dbReference>
<dbReference type="InterPro" id="IPR058637">
    <property type="entry name" value="YknX-like_C"/>
</dbReference>
<dbReference type="PROSITE" id="PS51257">
    <property type="entry name" value="PROKAR_LIPOPROTEIN"/>
    <property type="match status" value="1"/>
</dbReference>
<reference evidence="7" key="2">
    <citation type="submission" date="2015-07" db="EMBL/GenBank/DDBJ databases">
        <title>MeaNS - Measles Nucleotide Surveillance Program.</title>
        <authorList>
            <person name="Tran T."/>
            <person name="Druce J."/>
        </authorList>
    </citation>
    <scope>NUCLEOTIDE SEQUENCE</scope>
    <source>
        <strain evidence="7">DSM 9887</strain>
    </source>
</reference>
<dbReference type="STRING" id="54915.ADS79_22675"/>
<dbReference type="AlphaFoldDB" id="A0A0K9YSF6"/>
<dbReference type="OrthoDB" id="9813047at2"/>
<evidence type="ECO:0000256" key="1">
    <source>
        <dbReference type="ARBA" id="ARBA00009477"/>
    </source>
</evidence>
<evidence type="ECO:0000259" key="4">
    <source>
        <dbReference type="Pfam" id="PF25954"/>
    </source>
</evidence>
<dbReference type="EMBL" id="LGIQ01000009">
    <property type="protein sequence ID" value="KNB71572.1"/>
    <property type="molecule type" value="Genomic_DNA"/>
</dbReference>
<evidence type="ECO:0000313" key="7">
    <source>
        <dbReference type="EMBL" id="KNB71572.1"/>
    </source>
</evidence>
<dbReference type="Pfam" id="PF25881">
    <property type="entry name" value="HH_YBHG"/>
    <property type="match status" value="1"/>
</dbReference>
<dbReference type="GO" id="GO:0015562">
    <property type="term" value="F:efflux transmembrane transporter activity"/>
    <property type="evidence" value="ECO:0007669"/>
    <property type="project" value="TreeGrafter"/>
</dbReference>
<feature type="chain" id="PRO_5038806461" evidence="2">
    <location>
        <begin position="26"/>
        <end position="411"/>
    </location>
</feature>
<keyword evidence="2" id="KW-0732">Signal</keyword>
<dbReference type="GO" id="GO:1990281">
    <property type="term" value="C:efflux pump complex"/>
    <property type="evidence" value="ECO:0007669"/>
    <property type="project" value="TreeGrafter"/>
</dbReference>
<comment type="caution">
    <text evidence="7">The sequence shown here is derived from an EMBL/GenBank/DDBJ whole genome shotgun (WGS) entry which is preliminary data.</text>
</comment>
<dbReference type="Proteomes" id="UP000036834">
    <property type="component" value="Unassembled WGS sequence"/>
</dbReference>
<dbReference type="Pfam" id="PF25989">
    <property type="entry name" value="YknX_C"/>
    <property type="match status" value="1"/>
</dbReference>
<dbReference type="Gene3D" id="2.40.420.20">
    <property type="match status" value="1"/>
</dbReference>
<dbReference type="Proteomes" id="UP000319578">
    <property type="component" value="Unassembled WGS sequence"/>
</dbReference>
<sequence length="411" mass="44315">MKQRKQGVIALVAVMLLSACGPAPKEAEVEQSIGKRVAVIQVKEDSPVQVSKWSGVLKPSEETQAAFETNGRIVSLAVEEGDYVEQGSLLASVDNRDLSLQAASAAASVQQAQAQLAQINNGAREEELIQSQNTLEKANVSLEKAKADWQRSEELFRQGALSQNDLETVQNHMALAQKDWENAEQAYVLVKNGPRKEVKQQTAGVFQQAVVGQQRAALSQSKANLTAPISGIVLEKMTAVGQLASTGSSVYRIGNVDTLLVELSVPDREIGLWKKGNQVKVSLYEQERVGEVKRVLPAVSQQSGTVSVEVMIPNPQHDWLVGQIVTASRERSGPKGIFVPVEAVLSKGEGQPYVFVSKGNKAVKTPVTLGVMANNQLQIESGLSVGEMVITKGVDQLFDGDDLEVMQGDRP</sequence>
<evidence type="ECO:0000313" key="8">
    <source>
        <dbReference type="Proteomes" id="UP000036834"/>
    </source>
</evidence>
<dbReference type="SUPFAM" id="SSF111369">
    <property type="entry name" value="HlyD-like secretion proteins"/>
    <property type="match status" value="2"/>
</dbReference>
<proteinExistence type="inferred from homology"/>
<reference evidence="8" key="1">
    <citation type="submission" date="2015-07" db="EMBL/GenBank/DDBJ databases">
        <title>Genome sequencing project for genomic taxonomy and phylogenomics of Bacillus-like bacteria.</title>
        <authorList>
            <person name="Liu B."/>
            <person name="Wang J."/>
            <person name="Zhu Y."/>
            <person name="Liu G."/>
            <person name="Chen Q."/>
            <person name="Chen Z."/>
            <person name="Lan J."/>
            <person name="Che J."/>
            <person name="Ge C."/>
            <person name="Shi H."/>
            <person name="Pan Z."/>
            <person name="Liu X."/>
        </authorList>
    </citation>
    <scope>NUCLEOTIDE SEQUENCE [LARGE SCALE GENOMIC DNA]</scope>
    <source>
        <strain evidence="8">DSM 9887</strain>
    </source>
</reference>
<protein>
    <submittedName>
        <fullName evidence="7">Uncharacterized protein</fullName>
    </submittedName>
</protein>
<dbReference type="InterPro" id="IPR006143">
    <property type="entry name" value="RND_pump_MFP"/>
</dbReference>
<comment type="similarity">
    <text evidence="1">Belongs to the membrane fusion protein (MFP) (TC 8.A.1) family.</text>
</comment>
<dbReference type="Pfam" id="PF25954">
    <property type="entry name" value="Beta-barrel_RND_2"/>
    <property type="match status" value="1"/>
</dbReference>
<accession>A0A0K9YSF6</accession>
<evidence type="ECO:0000313" key="9">
    <source>
        <dbReference type="Proteomes" id="UP000319578"/>
    </source>
</evidence>
<name>A0A0K9YSF6_9BACL</name>
<reference evidence="6 9" key="3">
    <citation type="submission" date="2019-06" db="EMBL/GenBank/DDBJ databases">
        <title>Whole genome shotgun sequence of Brevibacillus reuszeri NBRC 15719.</title>
        <authorList>
            <person name="Hosoyama A."/>
            <person name="Uohara A."/>
            <person name="Ohji S."/>
            <person name="Ichikawa N."/>
        </authorList>
    </citation>
    <scope>NUCLEOTIDE SEQUENCE [LARGE SCALE GENOMIC DNA]</scope>
    <source>
        <strain evidence="6 9">NBRC 15719</strain>
    </source>
</reference>
<dbReference type="Gene3D" id="2.40.30.170">
    <property type="match status" value="1"/>
</dbReference>
<dbReference type="InterPro" id="IPR059052">
    <property type="entry name" value="HH_YbhG-like"/>
</dbReference>